<evidence type="ECO:0000259" key="8">
    <source>
        <dbReference type="Pfam" id="PF00924"/>
    </source>
</evidence>
<comment type="caution">
    <text evidence="11">The sequence shown here is derived from an EMBL/GenBank/DDBJ whole genome shotgun (WGS) entry which is preliminary data.</text>
</comment>
<dbReference type="Pfam" id="PF21082">
    <property type="entry name" value="MS_channel_3rd"/>
    <property type="match status" value="1"/>
</dbReference>
<evidence type="ECO:0000313" key="11">
    <source>
        <dbReference type="EMBL" id="MEJ2870055.1"/>
    </source>
</evidence>
<evidence type="ECO:0000256" key="4">
    <source>
        <dbReference type="ARBA" id="ARBA00022692"/>
    </source>
</evidence>
<dbReference type="Gene3D" id="1.10.287.1260">
    <property type="match status" value="1"/>
</dbReference>
<feature type="domain" description="Mechanosensitive ion channel transmembrane helices 2/3" evidence="10">
    <location>
        <begin position="117"/>
        <end position="155"/>
    </location>
</feature>
<evidence type="ECO:0000256" key="1">
    <source>
        <dbReference type="ARBA" id="ARBA00004651"/>
    </source>
</evidence>
<dbReference type="PANTHER" id="PTHR30460:SF0">
    <property type="entry name" value="MODERATE CONDUCTANCE MECHANOSENSITIVE CHANNEL YBIO"/>
    <property type="match status" value="1"/>
</dbReference>
<keyword evidence="4 7" id="KW-0812">Transmembrane</keyword>
<proteinExistence type="inferred from homology"/>
<dbReference type="InterPro" id="IPR011014">
    <property type="entry name" value="MscS_channel_TM-2"/>
</dbReference>
<dbReference type="SUPFAM" id="SSF82861">
    <property type="entry name" value="Mechanosensitive channel protein MscS (YggB), transmembrane region"/>
    <property type="match status" value="1"/>
</dbReference>
<sequence>MLAQAPGIPAPDCVADAGSWCARVYSWTGVAWLSRDADSTISVLFSVVVIVAVAALVRLVVNRVIAHVATGAGVPGLLSLVRRRRGTSDAARIEAFGSARRAQRARTVASVLQSAASILVLGTAFMMVLSRFGVNLAPVLASAGVLGLAIGFGAQNLVRDFLSGIFMLLEDQYGVGDHVDLGDAVGTIERVGLRTTSVRDDAGVVWYVRNGTIERVGNASQDHAVAVVDVPLDLGTDVEQAGRVAAAAAREAVGAGHAHDVLEPPRVLGVQSVTETGMTLRLTTKTRPNRQWAVQRAVTERVVSDLRSAA</sequence>
<evidence type="ECO:0000259" key="10">
    <source>
        <dbReference type="Pfam" id="PF21088"/>
    </source>
</evidence>
<dbReference type="InterPro" id="IPR011066">
    <property type="entry name" value="MscS_channel_C_sf"/>
</dbReference>
<organism evidence="11 12">
    <name type="scientific">Actinomycetospora aurantiaca</name>
    <dbReference type="NCBI Taxonomy" id="3129233"/>
    <lineage>
        <taxon>Bacteria</taxon>
        <taxon>Bacillati</taxon>
        <taxon>Actinomycetota</taxon>
        <taxon>Actinomycetes</taxon>
        <taxon>Pseudonocardiales</taxon>
        <taxon>Pseudonocardiaceae</taxon>
        <taxon>Actinomycetospora</taxon>
    </lineage>
</organism>
<dbReference type="Pfam" id="PF21088">
    <property type="entry name" value="MS_channel_1st"/>
    <property type="match status" value="1"/>
</dbReference>
<keyword evidence="12" id="KW-1185">Reference proteome</keyword>
<evidence type="ECO:0000256" key="2">
    <source>
        <dbReference type="ARBA" id="ARBA00008017"/>
    </source>
</evidence>
<dbReference type="Proteomes" id="UP001385809">
    <property type="component" value="Unassembled WGS sequence"/>
</dbReference>
<dbReference type="InterPro" id="IPR023408">
    <property type="entry name" value="MscS_beta-dom_sf"/>
</dbReference>
<evidence type="ECO:0000313" key="12">
    <source>
        <dbReference type="Proteomes" id="UP001385809"/>
    </source>
</evidence>
<dbReference type="Gene3D" id="2.30.30.60">
    <property type="match status" value="1"/>
</dbReference>
<dbReference type="RefSeq" id="WP_337696623.1">
    <property type="nucleotide sequence ID" value="NZ_JBBEGN010000010.1"/>
</dbReference>
<dbReference type="SUPFAM" id="SSF50182">
    <property type="entry name" value="Sm-like ribonucleoproteins"/>
    <property type="match status" value="1"/>
</dbReference>
<gene>
    <name evidence="11" type="ORF">WCD74_19965</name>
</gene>
<feature type="transmembrane region" description="Helical" evidence="7">
    <location>
        <begin position="136"/>
        <end position="158"/>
    </location>
</feature>
<dbReference type="InterPro" id="IPR049278">
    <property type="entry name" value="MS_channel_C"/>
</dbReference>
<dbReference type="InterPro" id="IPR049142">
    <property type="entry name" value="MS_channel_1st"/>
</dbReference>
<protein>
    <submittedName>
        <fullName evidence="11">Mechanosensitive ion channel family protein</fullName>
    </submittedName>
</protein>
<comment type="similarity">
    <text evidence="2">Belongs to the MscS (TC 1.A.23) family.</text>
</comment>
<dbReference type="InterPro" id="IPR006685">
    <property type="entry name" value="MscS_channel_2nd"/>
</dbReference>
<name>A0ABU8MRZ8_9PSEU</name>
<comment type="subcellular location">
    <subcellularLocation>
        <location evidence="1">Cell membrane</location>
        <topology evidence="1">Multi-pass membrane protein</topology>
    </subcellularLocation>
</comment>
<evidence type="ECO:0000256" key="6">
    <source>
        <dbReference type="ARBA" id="ARBA00023136"/>
    </source>
</evidence>
<keyword evidence="6 7" id="KW-0472">Membrane</keyword>
<accession>A0ABU8MRZ8</accession>
<dbReference type="InterPro" id="IPR045276">
    <property type="entry name" value="YbiO_bact"/>
</dbReference>
<dbReference type="EMBL" id="JBBEGN010000010">
    <property type="protein sequence ID" value="MEJ2870055.1"/>
    <property type="molecule type" value="Genomic_DNA"/>
</dbReference>
<dbReference type="Gene3D" id="3.30.70.100">
    <property type="match status" value="1"/>
</dbReference>
<reference evidence="11 12" key="1">
    <citation type="submission" date="2024-03" db="EMBL/GenBank/DDBJ databases">
        <title>Actinomycetospora sp. OC33-EN08, a novel actinomycete isolated from wild orchid (Aerides multiflora).</title>
        <authorList>
            <person name="Suriyachadkun C."/>
        </authorList>
    </citation>
    <scope>NUCLEOTIDE SEQUENCE [LARGE SCALE GENOMIC DNA]</scope>
    <source>
        <strain evidence="11 12">OC33-EN08</strain>
    </source>
</reference>
<evidence type="ECO:0000256" key="3">
    <source>
        <dbReference type="ARBA" id="ARBA00022475"/>
    </source>
</evidence>
<evidence type="ECO:0000256" key="5">
    <source>
        <dbReference type="ARBA" id="ARBA00022989"/>
    </source>
</evidence>
<dbReference type="Pfam" id="PF00924">
    <property type="entry name" value="MS_channel_2nd"/>
    <property type="match status" value="1"/>
</dbReference>
<keyword evidence="5 7" id="KW-1133">Transmembrane helix</keyword>
<evidence type="ECO:0000259" key="9">
    <source>
        <dbReference type="Pfam" id="PF21082"/>
    </source>
</evidence>
<keyword evidence="3" id="KW-1003">Cell membrane</keyword>
<feature type="domain" description="Mechanosensitive ion channel MscS" evidence="8">
    <location>
        <begin position="156"/>
        <end position="214"/>
    </location>
</feature>
<evidence type="ECO:0000256" key="7">
    <source>
        <dbReference type="SAM" id="Phobius"/>
    </source>
</evidence>
<feature type="transmembrane region" description="Helical" evidence="7">
    <location>
        <begin position="41"/>
        <end position="61"/>
    </location>
</feature>
<feature type="transmembrane region" description="Helical" evidence="7">
    <location>
        <begin position="108"/>
        <end position="130"/>
    </location>
</feature>
<dbReference type="PANTHER" id="PTHR30460">
    <property type="entry name" value="MODERATE CONDUCTANCE MECHANOSENSITIVE CHANNEL YBIO"/>
    <property type="match status" value="1"/>
</dbReference>
<feature type="domain" description="Mechanosensitive ion channel MscS C-terminal" evidence="9">
    <location>
        <begin position="227"/>
        <end position="302"/>
    </location>
</feature>
<dbReference type="SUPFAM" id="SSF82689">
    <property type="entry name" value="Mechanosensitive channel protein MscS (YggB), C-terminal domain"/>
    <property type="match status" value="1"/>
</dbReference>
<dbReference type="InterPro" id="IPR010920">
    <property type="entry name" value="LSM_dom_sf"/>
</dbReference>